<dbReference type="EMBL" id="CDMC01000008">
    <property type="protein sequence ID" value="CEL07025.1"/>
    <property type="molecule type" value="Genomic_DNA"/>
</dbReference>
<gene>
    <name evidence="1" type="ORF">ASPCAL10191</name>
</gene>
<dbReference type="AlphaFoldDB" id="A0A0U5G598"/>
<accession>A0A0U5G598</accession>
<keyword evidence="2" id="KW-1185">Reference proteome</keyword>
<name>A0A0U5G598_ASPCI</name>
<evidence type="ECO:0000313" key="1">
    <source>
        <dbReference type="EMBL" id="CEL07025.1"/>
    </source>
</evidence>
<evidence type="ECO:0008006" key="3">
    <source>
        <dbReference type="Google" id="ProtNLM"/>
    </source>
</evidence>
<reference evidence="2" key="1">
    <citation type="journal article" date="2016" name="Genome Announc.">
        <title>Draft genome sequences of fungus Aspergillus calidoustus.</title>
        <authorList>
            <person name="Horn F."/>
            <person name="Linde J."/>
            <person name="Mattern D.J."/>
            <person name="Walther G."/>
            <person name="Guthke R."/>
            <person name="Scherlach K."/>
            <person name="Martin K."/>
            <person name="Brakhage A.A."/>
            <person name="Petzke L."/>
            <person name="Valiante V."/>
        </authorList>
    </citation>
    <scope>NUCLEOTIDE SEQUENCE [LARGE SCALE GENOMIC DNA]</scope>
    <source>
        <strain evidence="2">SF006504</strain>
    </source>
</reference>
<protein>
    <recommendedName>
        <fullName evidence="3">F-box domain-containing protein</fullName>
    </recommendedName>
</protein>
<evidence type="ECO:0000313" key="2">
    <source>
        <dbReference type="Proteomes" id="UP000054771"/>
    </source>
</evidence>
<dbReference type="OrthoDB" id="4460680at2759"/>
<dbReference type="Proteomes" id="UP000054771">
    <property type="component" value="Unassembled WGS sequence"/>
</dbReference>
<organism evidence="1 2">
    <name type="scientific">Aspergillus calidoustus</name>
    <dbReference type="NCBI Taxonomy" id="454130"/>
    <lineage>
        <taxon>Eukaryota</taxon>
        <taxon>Fungi</taxon>
        <taxon>Dikarya</taxon>
        <taxon>Ascomycota</taxon>
        <taxon>Pezizomycotina</taxon>
        <taxon>Eurotiomycetes</taxon>
        <taxon>Eurotiomycetidae</taxon>
        <taxon>Eurotiales</taxon>
        <taxon>Aspergillaceae</taxon>
        <taxon>Aspergillus</taxon>
        <taxon>Aspergillus subgen. Nidulantes</taxon>
    </lineage>
</organism>
<proteinExistence type="predicted"/>
<sequence length="424" mass="47690">MSASESQRVLHYLKAQLGLLTPAAERFEKLPLELVGAIATNMDRWTLSTFRRTCSYVARCTDYHFRREYLSTFRTDFSTGSLRRLKKRVQDPEYAQGIRTLVLEAAPGGAKEYGRDPTFPVLGDYCKWLRDADGQIILDQESVTKWQDMIRQLPNSRFFRLAGDLPNLRRPNNQLLGTTDASRMILHIIKALQIPVISFDVGIRWLGEGSGTDLGRCNVGEFVDDASFKKAWANLKSFTITGSTPSAAGHPATKMILAAKNLKQLTIGTSILPDFILQELSANGDSLKLEEIQFVKTDIFYESTDEALGFLLTQRKSLKRLEFHDTVCHKLWTDILGPMKAAGFPALEKLTFECCYHADPNPRWVKSIVVSGACRKLRPGKSELTRFRWTQASNFGEPSGWAVRGPGAPTSVYVMEEMADLAHW</sequence>